<reference evidence="1 2" key="1">
    <citation type="submission" date="2021-03" db="EMBL/GenBank/DDBJ databases">
        <title>Genomic Encyclopedia of Type Strains, Phase IV (KMG-IV): sequencing the most valuable type-strain genomes for metagenomic binning, comparative biology and taxonomic classification.</title>
        <authorList>
            <person name="Goeker M."/>
        </authorList>
    </citation>
    <scope>NUCLEOTIDE SEQUENCE [LARGE SCALE GENOMIC DNA]</scope>
    <source>
        <strain evidence="1 2">DSM 25790</strain>
    </source>
</reference>
<accession>A0ABS4SC75</accession>
<keyword evidence="2" id="KW-1185">Reference proteome</keyword>
<protein>
    <submittedName>
        <fullName evidence="1">Uncharacterized protein YqjF (DUF2071 family)</fullName>
    </submittedName>
</protein>
<comment type="caution">
    <text evidence="1">The sequence shown here is derived from an EMBL/GenBank/DDBJ whole genome shotgun (WGS) entry which is preliminary data.</text>
</comment>
<dbReference type="InterPro" id="IPR023375">
    <property type="entry name" value="ADC_dom_sf"/>
</dbReference>
<dbReference type="Pfam" id="PF09844">
    <property type="entry name" value="DUF2071"/>
    <property type="match status" value="1"/>
</dbReference>
<proteinExistence type="predicted"/>
<dbReference type="PANTHER" id="PTHR39186:SF1">
    <property type="entry name" value="DUF2071 DOMAIN-CONTAINING PROTEIN"/>
    <property type="match status" value="1"/>
</dbReference>
<dbReference type="EMBL" id="JAGIKX010000054">
    <property type="protein sequence ID" value="MBP2259113.1"/>
    <property type="molecule type" value="Genomic_DNA"/>
</dbReference>
<organism evidence="1 2">
    <name type="scientific">Virgibacillus alimentarius</name>
    <dbReference type="NCBI Taxonomy" id="698769"/>
    <lineage>
        <taxon>Bacteria</taxon>
        <taxon>Bacillati</taxon>
        <taxon>Bacillota</taxon>
        <taxon>Bacilli</taxon>
        <taxon>Bacillales</taxon>
        <taxon>Bacillaceae</taxon>
        <taxon>Virgibacillus</taxon>
    </lineage>
</organism>
<dbReference type="SUPFAM" id="SSF160104">
    <property type="entry name" value="Acetoacetate decarboxylase-like"/>
    <property type="match status" value="1"/>
</dbReference>
<dbReference type="InterPro" id="IPR018644">
    <property type="entry name" value="DUF2071"/>
</dbReference>
<dbReference type="RefSeq" id="WP_226371718.1">
    <property type="nucleotide sequence ID" value="NZ_JAGIKX010000054.1"/>
</dbReference>
<dbReference type="PANTHER" id="PTHR39186">
    <property type="entry name" value="DUF2071 FAMILY PROTEIN"/>
    <property type="match status" value="1"/>
</dbReference>
<sequence length="251" mass="29123">MYKEILQTTKHREFPTPKLPWVMTQKWEHVLFIHWPVPKKILREHVPSILDIDTYDGKAWIGVLPFEVSDVRIRGLPRIPFYNSLLEVNVRTYVKYNGISGTYFFSLDANKLAIVLGARMLTLPYKNAAIKIKKSSHIEFLCKRRELKIDPAIFQASYKPLTKSYSNAIPGTLAHWLIERYRLWTIKGKTLYQGDIHHKPWSLSPVTAEIKRHTLINFLSESTCSSPPVVHYSLAQRALIWPLRKIGSICT</sequence>
<evidence type="ECO:0000313" key="2">
    <source>
        <dbReference type="Proteomes" id="UP001519294"/>
    </source>
</evidence>
<evidence type="ECO:0000313" key="1">
    <source>
        <dbReference type="EMBL" id="MBP2259113.1"/>
    </source>
</evidence>
<gene>
    <name evidence="1" type="ORF">J2Z81_003105</name>
</gene>
<name>A0ABS4SC75_9BACI</name>
<dbReference type="Proteomes" id="UP001519294">
    <property type="component" value="Unassembled WGS sequence"/>
</dbReference>